<sequence length="51" mass="6061">MYGEFPYYLIEIMVEDYNIPKNELKILFDVFLRDGILNQVGENLYKSNPNS</sequence>
<name>A0A0F9EZM6_9ZZZZ</name>
<protein>
    <submittedName>
        <fullName evidence="1">Uncharacterized protein</fullName>
    </submittedName>
</protein>
<proteinExistence type="predicted"/>
<accession>A0A0F9EZM6</accession>
<dbReference type="EMBL" id="LAZR01023144">
    <property type="protein sequence ID" value="KKL79524.1"/>
    <property type="molecule type" value="Genomic_DNA"/>
</dbReference>
<dbReference type="AlphaFoldDB" id="A0A0F9EZM6"/>
<reference evidence="1" key="1">
    <citation type="journal article" date="2015" name="Nature">
        <title>Complex archaea that bridge the gap between prokaryotes and eukaryotes.</title>
        <authorList>
            <person name="Spang A."/>
            <person name="Saw J.H."/>
            <person name="Jorgensen S.L."/>
            <person name="Zaremba-Niedzwiedzka K."/>
            <person name="Martijn J."/>
            <person name="Lind A.E."/>
            <person name="van Eijk R."/>
            <person name="Schleper C."/>
            <person name="Guy L."/>
            <person name="Ettema T.J."/>
        </authorList>
    </citation>
    <scope>NUCLEOTIDE SEQUENCE</scope>
</reference>
<comment type="caution">
    <text evidence="1">The sequence shown here is derived from an EMBL/GenBank/DDBJ whole genome shotgun (WGS) entry which is preliminary data.</text>
</comment>
<gene>
    <name evidence="1" type="ORF">LCGC14_2013930</name>
</gene>
<organism evidence="1">
    <name type="scientific">marine sediment metagenome</name>
    <dbReference type="NCBI Taxonomy" id="412755"/>
    <lineage>
        <taxon>unclassified sequences</taxon>
        <taxon>metagenomes</taxon>
        <taxon>ecological metagenomes</taxon>
    </lineage>
</organism>
<evidence type="ECO:0000313" key="1">
    <source>
        <dbReference type="EMBL" id="KKL79524.1"/>
    </source>
</evidence>